<reference evidence="4" key="1">
    <citation type="submission" date="2022-07" db="EMBL/GenBank/DDBJ databases">
        <title>Phylogenomic reconstructions and comparative analyses of Kickxellomycotina fungi.</title>
        <authorList>
            <person name="Reynolds N.K."/>
            <person name="Stajich J.E."/>
            <person name="Barry K."/>
            <person name="Grigoriev I.V."/>
            <person name="Crous P."/>
            <person name="Smith M.E."/>
        </authorList>
    </citation>
    <scope>NUCLEOTIDE SEQUENCE</scope>
    <source>
        <strain evidence="4">NRRL 1566</strain>
    </source>
</reference>
<feature type="domain" description="Alpha/beta hydrolase fold-3" evidence="3">
    <location>
        <begin position="171"/>
        <end position="387"/>
    </location>
</feature>
<evidence type="ECO:0000256" key="1">
    <source>
        <dbReference type="ARBA" id="ARBA00010515"/>
    </source>
</evidence>
<dbReference type="Gene3D" id="3.40.50.1820">
    <property type="entry name" value="alpha/beta hydrolase"/>
    <property type="match status" value="1"/>
</dbReference>
<dbReference type="InterPro" id="IPR050300">
    <property type="entry name" value="GDXG_lipolytic_enzyme"/>
</dbReference>
<comment type="similarity">
    <text evidence="1">Belongs to the 'GDXG' lipolytic enzyme family.</text>
</comment>
<evidence type="ECO:0000313" key="5">
    <source>
        <dbReference type="Proteomes" id="UP001139887"/>
    </source>
</evidence>
<accession>A0A9W8LXU8</accession>
<dbReference type="Pfam" id="PF07859">
    <property type="entry name" value="Abhydrolase_3"/>
    <property type="match status" value="1"/>
</dbReference>
<evidence type="ECO:0000256" key="2">
    <source>
        <dbReference type="ARBA" id="ARBA00022801"/>
    </source>
</evidence>
<dbReference type="PROSITE" id="PS01173">
    <property type="entry name" value="LIPASE_GDXG_HIS"/>
    <property type="match status" value="1"/>
</dbReference>
<keyword evidence="2" id="KW-0378">Hydrolase</keyword>
<dbReference type="InterPro" id="IPR013094">
    <property type="entry name" value="AB_hydrolase_3"/>
</dbReference>
<proteinExistence type="inferred from homology"/>
<dbReference type="InterPro" id="IPR002168">
    <property type="entry name" value="Lipase_GDXG_HIS_AS"/>
</dbReference>
<dbReference type="GO" id="GO:0016787">
    <property type="term" value="F:hydrolase activity"/>
    <property type="evidence" value="ECO:0007669"/>
    <property type="project" value="UniProtKB-KW"/>
</dbReference>
<dbReference type="EMBL" id="JANBUW010001299">
    <property type="protein sequence ID" value="KAJ2843770.1"/>
    <property type="molecule type" value="Genomic_DNA"/>
</dbReference>
<keyword evidence="5" id="KW-1185">Reference proteome</keyword>
<comment type="caution">
    <text evidence="4">The sequence shown here is derived from an EMBL/GenBank/DDBJ whole genome shotgun (WGS) entry which is preliminary data.</text>
</comment>
<name>A0A9W8LXU8_9FUNG</name>
<dbReference type="PANTHER" id="PTHR48081">
    <property type="entry name" value="AB HYDROLASE SUPERFAMILY PROTEIN C4A8.06C"/>
    <property type="match status" value="1"/>
</dbReference>
<dbReference type="OrthoDB" id="408631at2759"/>
<protein>
    <recommendedName>
        <fullName evidence="3">Alpha/beta hydrolase fold-3 domain-containing protein</fullName>
    </recommendedName>
</protein>
<organism evidence="4 5">
    <name type="scientific">Coemansia brasiliensis</name>
    <dbReference type="NCBI Taxonomy" id="2650707"/>
    <lineage>
        <taxon>Eukaryota</taxon>
        <taxon>Fungi</taxon>
        <taxon>Fungi incertae sedis</taxon>
        <taxon>Zoopagomycota</taxon>
        <taxon>Kickxellomycotina</taxon>
        <taxon>Kickxellomycetes</taxon>
        <taxon>Kickxellales</taxon>
        <taxon>Kickxellaceae</taxon>
        <taxon>Coemansia</taxon>
    </lineage>
</organism>
<gene>
    <name evidence="4" type="ORF">IWW36_005433</name>
</gene>
<dbReference type="PANTHER" id="PTHR48081:SF8">
    <property type="entry name" value="ALPHA_BETA HYDROLASE FOLD-3 DOMAIN-CONTAINING PROTEIN-RELATED"/>
    <property type="match status" value="1"/>
</dbReference>
<dbReference type="Proteomes" id="UP001139887">
    <property type="component" value="Unassembled WGS sequence"/>
</dbReference>
<evidence type="ECO:0000313" key="4">
    <source>
        <dbReference type="EMBL" id="KAJ2843770.1"/>
    </source>
</evidence>
<evidence type="ECO:0000259" key="3">
    <source>
        <dbReference type="Pfam" id="PF07859"/>
    </source>
</evidence>
<dbReference type="SUPFAM" id="SSF53474">
    <property type="entry name" value="alpha/beta-Hydrolases"/>
    <property type="match status" value="1"/>
</dbReference>
<sequence>MINISEIVQVAYIVVTVATASTFEYFWHGPRLPKWDLRFQLTRDIMHSLISAATPQFKDDRDIDKIDVYAIIEYIQNKPIPAPKLSPSEGSYHIFSIPAQQPTINEATFKNVGVGQNRFQQLCRDDLQGSERQIGYEMLVAAETASQLKDMLDTKNNLLACHPLYPEEKILLYIHGGGFVVGNAAACRQLVCHISREAGVRALVVEYRLAPQNPFPAPLYDVYIAYSYLLQQGFAPESIVVAGDSAGGNLSLALVHLTQMTRIPKPGGLVLLSPLSDAANDFPSCQHNRNYDFLVKQPVESPLAYTRLYYAPGQRFSKQMRREMADPLVSPVNGDFAMFPPTLIQCGTHEVLIDDNIKLHAKMQAQNPDHPQTVVLEQYQDMPHVFHVHFYRPESIQAISGIGRFIRDL</sequence>
<dbReference type="InterPro" id="IPR029058">
    <property type="entry name" value="AB_hydrolase_fold"/>
</dbReference>
<dbReference type="AlphaFoldDB" id="A0A9W8LXU8"/>